<dbReference type="Gene3D" id="3.30.360.10">
    <property type="entry name" value="Dihydrodipicolinate Reductase, domain 2"/>
    <property type="match status" value="1"/>
</dbReference>
<dbReference type="PANTHER" id="PTHR43249">
    <property type="entry name" value="UDP-N-ACETYL-2-AMINO-2-DEOXY-D-GLUCURONATE OXIDASE"/>
    <property type="match status" value="1"/>
</dbReference>
<dbReference type="EMBL" id="JN571491">
    <property type="protein sequence ID" value="AEW47925.1"/>
    <property type="molecule type" value="Genomic_DNA"/>
</dbReference>
<dbReference type="InterPro" id="IPR036291">
    <property type="entry name" value="NAD(P)-bd_dom_sf"/>
</dbReference>
<evidence type="ECO:0000259" key="1">
    <source>
        <dbReference type="Pfam" id="PF01408"/>
    </source>
</evidence>
<accession>I3PGB0</accession>
<feature type="domain" description="Gfo/Idh/MocA-like oxidoreductase N-terminal" evidence="1">
    <location>
        <begin position="2"/>
        <end position="121"/>
    </location>
</feature>
<proteinExistence type="predicted"/>
<dbReference type="PANTHER" id="PTHR43249:SF1">
    <property type="entry name" value="D-GLUCOSIDE 3-DEHYDROGENASE"/>
    <property type="match status" value="1"/>
</dbReference>
<name>I3PGB0_9ZZZZ</name>
<dbReference type="SUPFAM" id="SSF51735">
    <property type="entry name" value="NAD(P)-binding Rossmann-fold domains"/>
    <property type="match status" value="1"/>
</dbReference>
<protein>
    <submittedName>
        <fullName evidence="3">Oxidoreductase domain-like protein</fullName>
    </submittedName>
</protein>
<evidence type="ECO:0000259" key="2">
    <source>
        <dbReference type="Pfam" id="PF22725"/>
    </source>
</evidence>
<reference evidence="3" key="1">
    <citation type="journal article" date="2012" name="J. Agric. Food Chem.">
        <title>Novel xylanase from a holstein cattle rumen metagenomic library and its application in xylooligosaccharide and ferulic Acid production from wheat straw.</title>
        <authorList>
            <person name="Cheng F."/>
            <person name="Sheng J."/>
            <person name="Dong R."/>
            <person name="Meng Y."/>
            <person name="Gan L."/>
            <person name="Shen L."/>
        </authorList>
    </citation>
    <scope>NUCLEOTIDE SEQUENCE</scope>
</reference>
<dbReference type="GO" id="GO:0000166">
    <property type="term" value="F:nucleotide binding"/>
    <property type="evidence" value="ECO:0007669"/>
    <property type="project" value="InterPro"/>
</dbReference>
<dbReference type="AlphaFoldDB" id="I3PGB0"/>
<dbReference type="SUPFAM" id="SSF55347">
    <property type="entry name" value="Glyceraldehyde-3-phosphate dehydrogenase-like, C-terminal domain"/>
    <property type="match status" value="1"/>
</dbReference>
<dbReference type="Gene3D" id="3.40.50.720">
    <property type="entry name" value="NAD(P)-binding Rossmann-like Domain"/>
    <property type="match status" value="1"/>
</dbReference>
<sequence length="390" mass="43195">MIRVAIVGTGGISHAHIGAYLHFPERCRIVALVDIIPGKARRVKEQYGLDAEVFLDHHDILDRKDIDLVDVCTPPFVHAEISINCLRSGKNVVCEKPMAASLEECDAMLKARDESGKKLSIIAQNRFREPIRNLKALLDSGMAGPVRHAQINSFWFRGHSYYDLWWRGTWEKEGGGCTLNHAVHHIDMLGWMMGTPERVTSILANTAHDNAEVEDLSVSVMEYPGALATVTASVVHHGEDQELIFQCEKAKIAAPYSVFASQPQPNGFPLKEPDRAFREKADAFIASLPPVPYEMHTGQLDNVLTALETGGDVAITGEDGRRTIELITAIYKSGAERKTAALPLSREDPFYTVEGIRANVPHFYEKTVSVMEQSGDMTFGADFRQGGEKK</sequence>
<dbReference type="InterPro" id="IPR000683">
    <property type="entry name" value="Gfo/Idh/MocA-like_OxRdtase_N"/>
</dbReference>
<organism evidence="3">
    <name type="scientific">uncultured microorganism</name>
    <dbReference type="NCBI Taxonomy" id="358574"/>
    <lineage>
        <taxon>unclassified sequences</taxon>
        <taxon>environmental samples</taxon>
    </lineage>
</organism>
<dbReference type="InterPro" id="IPR052515">
    <property type="entry name" value="Gfo/Idh/MocA_Oxidoreductase"/>
</dbReference>
<dbReference type="InterPro" id="IPR055170">
    <property type="entry name" value="GFO_IDH_MocA-like_dom"/>
</dbReference>
<dbReference type="Pfam" id="PF01408">
    <property type="entry name" value="GFO_IDH_MocA"/>
    <property type="match status" value="1"/>
</dbReference>
<evidence type="ECO:0000313" key="3">
    <source>
        <dbReference type="EMBL" id="AEW47925.1"/>
    </source>
</evidence>
<feature type="domain" description="GFO/IDH/MocA-like oxidoreductase" evidence="2">
    <location>
        <begin position="132"/>
        <end position="252"/>
    </location>
</feature>
<dbReference type="Pfam" id="PF22725">
    <property type="entry name" value="GFO_IDH_MocA_C3"/>
    <property type="match status" value="1"/>
</dbReference>